<dbReference type="PANTHER" id="PTHR34504:SF4">
    <property type="entry name" value="ANTITOXIN HICB"/>
    <property type="match status" value="1"/>
</dbReference>
<keyword evidence="2" id="KW-1185">Reference proteome</keyword>
<accession>A0ABQ0JXQ2</accession>
<dbReference type="Proteomes" id="UP000032309">
    <property type="component" value="Unassembled WGS sequence"/>
</dbReference>
<name>A0ABQ0JXQ2_9BACT</name>
<evidence type="ECO:0008006" key="3">
    <source>
        <dbReference type="Google" id="ProtNLM"/>
    </source>
</evidence>
<reference evidence="2" key="1">
    <citation type="journal article" date="2015" name="Genome Announc.">
        <title>Draft Genome Sequence of an Anaerobic Ammonium-Oxidizing Bacterium, "Candidatus Brocadia sinica".</title>
        <authorList>
            <person name="Oshiki M."/>
            <person name="Shinyako-Hata K."/>
            <person name="Satoh H."/>
            <person name="Okabe S."/>
        </authorList>
    </citation>
    <scope>NUCLEOTIDE SEQUENCE [LARGE SCALE GENOMIC DNA]</scope>
    <source>
        <strain evidence="2">JPN1</strain>
    </source>
</reference>
<evidence type="ECO:0000313" key="2">
    <source>
        <dbReference type="Proteomes" id="UP000032309"/>
    </source>
</evidence>
<dbReference type="RefSeq" id="WP_082059137.1">
    <property type="nucleotide sequence ID" value="NZ_BAFN01000001.1"/>
</dbReference>
<dbReference type="PANTHER" id="PTHR34504">
    <property type="entry name" value="ANTITOXIN HICB"/>
    <property type="match status" value="1"/>
</dbReference>
<comment type="caution">
    <text evidence="1">The sequence shown here is derived from an EMBL/GenBank/DDBJ whole genome shotgun (WGS) entry which is preliminary data.</text>
</comment>
<proteinExistence type="predicted"/>
<dbReference type="InterPro" id="IPR051404">
    <property type="entry name" value="TA_system_antitoxin"/>
</dbReference>
<evidence type="ECO:0000313" key="1">
    <source>
        <dbReference type="EMBL" id="GAN33471.1"/>
    </source>
</evidence>
<dbReference type="Gene3D" id="3.30.160.250">
    <property type="match status" value="1"/>
</dbReference>
<gene>
    <name evidence="1" type="ORF">BROSI_A1995</name>
</gene>
<dbReference type="SUPFAM" id="SSF143100">
    <property type="entry name" value="TTHA1013/TTHA0281-like"/>
    <property type="match status" value="1"/>
</dbReference>
<organism evidence="1 2">
    <name type="scientific">Candidatus Brocadia sinica JPN1</name>
    <dbReference type="NCBI Taxonomy" id="1197129"/>
    <lineage>
        <taxon>Bacteria</taxon>
        <taxon>Pseudomonadati</taxon>
        <taxon>Planctomycetota</taxon>
        <taxon>Candidatus Brocadiia</taxon>
        <taxon>Candidatus Brocadiales</taxon>
        <taxon>Candidatus Brocadiaceae</taxon>
        <taxon>Candidatus Brocadia</taxon>
    </lineage>
</organism>
<dbReference type="EMBL" id="BAFN01000001">
    <property type="protein sequence ID" value="GAN33471.1"/>
    <property type="molecule type" value="Genomic_DNA"/>
</dbReference>
<dbReference type="InterPro" id="IPR035069">
    <property type="entry name" value="TTHA1013/TTHA0281-like"/>
</dbReference>
<sequence length="55" mass="6033">MQIKLTAVFQKVPEGYIGFVEELPGANTQGATLEEARSNLEEAVQLVLAANREEE</sequence>
<protein>
    <recommendedName>
        <fullName evidence="3">HicB-like antitoxin of toxin-antitoxin system domain-containing protein</fullName>
    </recommendedName>
</protein>